<dbReference type="Proteomes" id="UP001345219">
    <property type="component" value="Chromosome 12"/>
</dbReference>
<comment type="caution">
    <text evidence="3">The sequence shown here is derived from an EMBL/GenBank/DDBJ whole genome shotgun (WGS) entry which is preliminary data.</text>
</comment>
<dbReference type="Pfam" id="PF04059">
    <property type="entry name" value="RRM_2"/>
    <property type="match status" value="1"/>
</dbReference>
<proteinExistence type="predicted"/>
<accession>A0AAN7JKF7</accession>
<dbReference type="EMBL" id="JAXIOK010000019">
    <property type="protein sequence ID" value="KAK4747772.1"/>
    <property type="molecule type" value="Genomic_DNA"/>
</dbReference>
<feature type="compositionally biased region" description="Basic residues" evidence="1">
    <location>
        <begin position="133"/>
        <end position="144"/>
    </location>
</feature>
<evidence type="ECO:0000256" key="1">
    <source>
        <dbReference type="SAM" id="MobiDB-lite"/>
    </source>
</evidence>
<name>A0AAN7JKF7_9MYRT</name>
<evidence type="ECO:0000313" key="3">
    <source>
        <dbReference type="EMBL" id="KAK4747772.1"/>
    </source>
</evidence>
<gene>
    <name evidence="3" type="ORF">SAY87_014358</name>
</gene>
<dbReference type="AlphaFoldDB" id="A0AAN7JKF7"/>
<sequence length="381" mass="42751">MATSSLEEGMGSCSSGSRRRRGLNPHAEAFFPFATNFVRPNPNPNPNPNHVIPYPLSSIPPCQFYHPSSLRPAHISLPPQSAVPSCFPDYTPYLSTPFTDPAVLQDAVPAASYGRICNYRPRGRCFREGRGGRSSRGRGGRVPRWKPPSSERDVKEIRREDKGTDDGSEHSGVGKGSETSVRLQRQPSYERVVKIWRHRKLMVDRGKKPVVPLSQGRAETTVMIRNVPNRYTRKLLVQYLDNHCASENQKQLEMAGDDGGQRSAYDFVYLPLDLRKKANLGYAFVNFTTPRAAWRFCVAADDQKWELFSSHKVRKIASARLQMDNVDDDAQGKEELIRHFEGTMFACDSEDFLPVCFSPPRDGSGNQVAEKLVGGFAPTKY</sequence>
<dbReference type="InterPro" id="IPR007201">
    <property type="entry name" value="Mei2-like_Rrm_C"/>
</dbReference>
<reference evidence="3 4" key="1">
    <citation type="journal article" date="2023" name="Hortic Res">
        <title>Pangenome of water caltrop reveals structural variations and asymmetric subgenome divergence after allopolyploidization.</title>
        <authorList>
            <person name="Zhang X."/>
            <person name="Chen Y."/>
            <person name="Wang L."/>
            <person name="Yuan Y."/>
            <person name="Fang M."/>
            <person name="Shi L."/>
            <person name="Lu R."/>
            <person name="Comes H.P."/>
            <person name="Ma Y."/>
            <person name="Chen Y."/>
            <person name="Huang G."/>
            <person name="Zhou Y."/>
            <person name="Zheng Z."/>
            <person name="Qiu Y."/>
        </authorList>
    </citation>
    <scope>NUCLEOTIDE SEQUENCE [LARGE SCALE GENOMIC DNA]</scope>
    <source>
        <tissue evidence="3">Roots</tissue>
    </source>
</reference>
<feature type="domain" description="Mei2-like C-terminal RNA recognition motif" evidence="2">
    <location>
        <begin position="257"/>
        <end position="323"/>
    </location>
</feature>
<feature type="region of interest" description="Disordered" evidence="1">
    <location>
        <begin position="1"/>
        <end position="21"/>
    </location>
</feature>
<dbReference type="SUPFAM" id="SSF54928">
    <property type="entry name" value="RNA-binding domain, RBD"/>
    <property type="match status" value="1"/>
</dbReference>
<organism evidence="3 4">
    <name type="scientific">Trapa incisa</name>
    <dbReference type="NCBI Taxonomy" id="236973"/>
    <lineage>
        <taxon>Eukaryota</taxon>
        <taxon>Viridiplantae</taxon>
        <taxon>Streptophyta</taxon>
        <taxon>Embryophyta</taxon>
        <taxon>Tracheophyta</taxon>
        <taxon>Spermatophyta</taxon>
        <taxon>Magnoliopsida</taxon>
        <taxon>eudicotyledons</taxon>
        <taxon>Gunneridae</taxon>
        <taxon>Pentapetalae</taxon>
        <taxon>rosids</taxon>
        <taxon>malvids</taxon>
        <taxon>Myrtales</taxon>
        <taxon>Lythraceae</taxon>
        <taxon>Trapa</taxon>
    </lineage>
</organism>
<evidence type="ECO:0000259" key="2">
    <source>
        <dbReference type="Pfam" id="PF04059"/>
    </source>
</evidence>
<evidence type="ECO:0000313" key="4">
    <source>
        <dbReference type="Proteomes" id="UP001345219"/>
    </source>
</evidence>
<feature type="region of interest" description="Disordered" evidence="1">
    <location>
        <begin position="124"/>
        <end position="185"/>
    </location>
</feature>
<keyword evidence="4" id="KW-1185">Reference proteome</keyword>
<protein>
    <recommendedName>
        <fullName evidence="2">Mei2-like C-terminal RNA recognition motif domain-containing protein</fullName>
    </recommendedName>
</protein>
<dbReference type="InterPro" id="IPR035979">
    <property type="entry name" value="RBD_domain_sf"/>
</dbReference>
<feature type="compositionally biased region" description="Basic and acidic residues" evidence="1">
    <location>
        <begin position="149"/>
        <end position="169"/>
    </location>
</feature>
<dbReference type="GO" id="GO:0003676">
    <property type="term" value="F:nucleic acid binding"/>
    <property type="evidence" value="ECO:0007669"/>
    <property type="project" value="InterPro"/>
</dbReference>